<evidence type="ECO:0000313" key="2">
    <source>
        <dbReference type="Proteomes" id="UP001279734"/>
    </source>
</evidence>
<name>A0AAD3XNB4_NEPGR</name>
<protein>
    <submittedName>
        <fullName evidence="1">Uncharacterized protein</fullName>
    </submittedName>
</protein>
<sequence length="101" mass="11435">MPYDQEAAYIDFVERMTNVVESVKHRHTAPIPATEPAPAILTLTTYDRFIMESAPGFLGKPDPTKANIWLKRMKKIFTVIGCSDQEKVTFVVYKLEGEVDS</sequence>
<dbReference type="AlphaFoldDB" id="A0AAD3XNB4"/>
<accession>A0AAD3XNB4</accession>
<dbReference type="Proteomes" id="UP001279734">
    <property type="component" value="Unassembled WGS sequence"/>
</dbReference>
<keyword evidence="2" id="KW-1185">Reference proteome</keyword>
<proteinExistence type="predicted"/>
<dbReference type="EMBL" id="BSYO01000010">
    <property type="protein sequence ID" value="GMH10560.1"/>
    <property type="molecule type" value="Genomic_DNA"/>
</dbReference>
<organism evidence="1 2">
    <name type="scientific">Nepenthes gracilis</name>
    <name type="common">Slender pitcher plant</name>
    <dbReference type="NCBI Taxonomy" id="150966"/>
    <lineage>
        <taxon>Eukaryota</taxon>
        <taxon>Viridiplantae</taxon>
        <taxon>Streptophyta</taxon>
        <taxon>Embryophyta</taxon>
        <taxon>Tracheophyta</taxon>
        <taxon>Spermatophyta</taxon>
        <taxon>Magnoliopsida</taxon>
        <taxon>eudicotyledons</taxon>
        <taxon>Gunneridae</taxon>
        <taxon>Pentapetalae</taxon>
        <taxon>Caryophyllales</taxon>
        <taxon>Nepenthaceae</taxon>
        <taxon>Nepenthes</taxon>
    </lineage>
</organism>
<comment type="caution">
    <text evidence="1">The sequence shown here is derived from an EMBL/GenBank/DDBJ whole genome shotgun (WGS) entry which is preliminary data.</text>
</comment>
<reference evidence="1" key="1">
    <citation type="submission" date="2023-05" db="EMBL/GenBank/DDBJ databases">
        <title>Nepenthes gracilis genome sequencing.</title>
        <authorList>
            <person name="Fukushima K."/>
        </authorList>
    </citation>
    <scope>NUCLEOTIDE SEQUENCE</scope>
    <source>
        <strain evidence="1">SING2019-196</strain>
    </source>
</reference>
<evidence type="ECO:0000313" key="1">
    <source>
        <dbReference type="EMBL" id="GMH10560.1"/>
    </source>
</evidence>
<gene>
    <name evidence="1" type="ORF">Nepgr_012401</name>
</gene>